<evidence type="ECO:0000313" key="3">
    <source>
        <dbReference type="Proteomes" id="UP001159363"/>
    </source>
</evidence>
<reference evidence="2 3" key="1">
    <citation type="submission" date="2023-02" db="EMBL/GenBank/DDBJ databases">
        <title>LHISI_Scaffold_Assembly.</title>
        <authorList>
            <person name="Stuart O.P."/>
            <person name="Cleave R."/>
            <person name="Magrath M.J.L."/>
            <person name="Mikheyev A.S."/>
        </authorList>
    </citation>
    <scope>NUCLEOTIDE SEQUENCE [LARGE SCALE GENOMIC DNA]</scope>
    <source>
        <strain evidence="2">Daus_M_001</strain>
        <tissue evidence="2">Leg muscle</tissue>
    </source>
</reference>
<accession>A0ABQ9GFD8</accession>
<dbReference type="EMBL" id="JARBHB010000012">
    <property type="protein sequence ID" value="KAJ8871103.1"/>
    <property type="molecule type" value="Genomic_DNA"/>
</dbReference>
<feature type="region of interest" description="Disordered" evidence="1">
    <location>
        <begin position="1"/>
        <end position="29"/>
    </location>
</feature>
<name>A0ABQ9GFD8_9NEOP</name>
<sequence length="641" mass="72909">MRVIEVNMKQRRNERAGETGDPRKARPTNGIVSYYSHMRKSGVTRWGLNSDRFCGRRNIYLPRYAYSHKQLFHRKRVGPSHSYANQYLVTWLPRGRAANSKHFSVLSHQIRCSTHLQNLVQSIKMMATATSKESPRHAASVDLFTLRIGSRDYSPSSHPGAAPFSTRFTLVGSQDLVVEIRPNLSPRLNLHQFRNSPLNNYKVTAQTNLEMFSAFEAEKRWSNKGDIATRTKCAIDSMCKALNWRAVFSSHWVYLWHFQRRTYYFIGGKSVDWFSAETLSSFPVSERKFIQGRASRVRVTWFVCATAAFLVDYCYSAWRSFLSSQPGDPHYQGRELRGKHMQVAQGLVLRARSYRLFTVNGAGMRGRGKQEIPEKTRRPKTSSVNPVTRPGIEPGSPRWKESVLIAQPPWPHVSKSGWRKYDKRELPSATEIALTSRHAPCRTKVIPFYVVYACDAALIGEGVHQIREYRVDFNTISTQQQVVYWHWSLSACEGVFTIQPGHSEFGVISTAPTCETASYTPRHWPYANQSLVTRLSASGPSNRESSFTAHCSPNTVGGGLVDNTSPGEQAHNAVLCNMFTRELTHVDMSSSVMTTQALRVRMSAMIISQKTFSSSLESRWGLNEWRMEQHRNAKEEETGDT</sequence>
<keyword evidence="3" id="KW-1185">Reference proteome</keyword>
<feature type="region of interest" description="Disordered" evidence="1">
    <location>
        <begin position="365"/>
        <end position="392"/>
    </location>
</feature>
<dbReference type="Proteomes" id="UP001159363">
    <property type="component" value="Chromosome 11"/>
</dbReference>
<organism evidence="2 3">
    <name type="scientific">Dryococelus australis</name>
    <dbReference type="NCBI Taxonomy" id="614101"/>
    <lineage>
        <taxon>Eukaryota</taxon>
        <taxon>Metazoa</taxon>
        <taxon>Ecdysozoa</taxon>
        <taxon>Arthropoda</taxon>
        <taxon>Hexapoda</taxon>
        <taxon>Insecta</taxon>
        <taxon>Pterygota</taxon>
        <taxon>Neoptera</taxon>
        <taxon>Polyneoptera</taxon>
        <taxon>Phasmatodea</taxon>
        <taxon>Verophasmatodea</taxon>
        <taxon>Anareolatae</taxon>
        <taxon>Phasmatidae</taxon>
        <taxon>Eurycanthinae</taxon>
        <taxon>Dryococelus</taxon>
    </lineage>
</organism>
<protein>
    <submittedName>
        <fullName evidence="2">Uncharacterized protein</fullName>
    </submittedName>
</protein>
<evidence type="ECO:0000313" key="2">
    <source>
        <dbReference type="EMBL" id="KAJ8871103.1"/>
    </source>
</evidence>
<gene>
    <name evidence="2" type="ORF">PR048_027407</name>
</gene>
<evidence type="ECO:0000256" key="1">
    <source>
        <dbReference type="SAM" id="MobiDB-lite"/>
    </source>
</evidence>
<proteinExistence type="predicted"/>
<comment type="caution">
    <text evidence="2">The sequence shown here is derived from an EMBL/GenBank/DDBJ whole genome shotgun (WGS) entry which is preliminary data.</text>
</comment>
<feature type="compositionally biased region" description="Basic and acidic residues" evidence="1">
    <location>
        <begin position="11"/>
        <end position="24"/>
    </location>
</feature>